<dbReference type="RefSeq" id="YP_006383581.1">
    <property type="nucleotide sequence ID" value="NC_017979.1"/>
</dbReference>
<gene>
    <name evidence="2" type="primary">ORF53</name>
</gene>
<name>I3PMP7_9ADEN</name>
<dbReference type="OrthoDB" id="36547at10239"/>
<protein>
    <submittedName>
        <fullName evidence="2">Protein ORF53</fullName>
    </submittedName>
</protein>
<reference evidence="2 3" key="1">
    <citation type="journal article" date="2010" name="Acta Vet. Hung.">
        <title>Hepatitis and hydropericardium syndrome associated with adenovirus infection in goslings.</title>
        <authorList>
            <person name="Ivanics E."/>
            <person name="Palya V."/>
            <person name="Markos B."/>
            <person name="Dan A."/>
            <person name="Ursu K."/>
            <person name="Harrach B."/>
            <person name="Kajan G."/>
            <person name="Glavits R."/>
        </authorList>
    </citation>
    <scope>NUCLEOTIDE SEQUENCE [LARGE SCALE GENOMIC DNA]</scope>
    <source>
        <strain evidence="2">P29</strain>
    </source>
</reference>
<reference evidence="2 3" key="2">
    <citation type="journal article" date="2012" name="J. Gen. Virol.">
        <title>Genome sequence of a waterfowl aviadenovirus, goose adenovirus 4.</title>
        <authorList>
            <person name="Kajan G.L."/>
            <person name="Davison A.J."/>
            <person name="Palya V."/>
            <person name="Harrach B."/>
            <person name="Benko M."/>
        </authorList>
    </citation>
    <scope>NUCLEOTIDE SEQUENCE [LARGE SCALE GENOMIC DNA]</scope>
    <source>
        <strain evidence="2">P29</strain>
    </source>
</reference>
<evidence type="ECO:0000313" key="3">
    <source>
        <dbReference type="Proteomes" id="UP000107383"/>
    </source>
</evidence>
<dbReference type="KEGG" id="vg:12978928"/>
<keyword evidence="3" id="KW-1185">Reference proteome</keyword>
<dbReference type="GeneID" id="12978928"/>
<accession>I3PMP7</accession>
<feature type="compositionally biased region" description="Basic and acidic residues" evidence="1">
    <location>
        <begin position="46"/>
        <end position="55"/>
    </location>
</feature>
<sequence length="209" mass="23779">MADIIDLTLEEETISVVKEERDEGPSLESVVIKEEEPSASTSNEIDPERPHPRHGDEIGVISFHWPYLYMDMDGMLDVERDEQRLVMHVVKAAYEAVGGDGADPRLESLLEDMWVDVIVNHSGAAFDLDPDWLKPGHMYEVCITVCAPKRPKRSMDCLAYLSSRLFRFGRVGQRYGRYTSMENGIRVANMECMRHLVGTLFCIPCKKDN</sequence>
<dbReference type="Proteomes" id="UP000107383">
    <property type="component" value="Segment"/>
</dbReference>
<evidence type="ECO:0000313" key="2">
    <source>
        <dbReference type="EMBL" id="AFC40592.1"/>
    </source>
</evidence>
<organism evidence="2 3">
    <name type="scientific">Goose adenovirus 4</name>
    <dbReference type="NCBI Taxonomy" id="1193422"/>
    <lineage>
        <taxon>Viruses</taxon>
        <taxon>Varidnaviria</taxon>
        <taxon>Bamfordvirae</taxon>
        <taxon>Preplasmiviricota</taxon>
        <taxon>Polisuviricotina</taxon>
        <taxon>Pharingeaviricetes</taxon>
        <taxon>Rowavirales</taxon>
        <taxon>Adenoviridae</taxon>
        <taxon>Aviadenovirus</taxon>
        <taxon>Aviadenovirus anseris</taxon>
        <taxon>Goose aviadenovirus A</taxon>
    </lineage>
</organism>
<evidence type="ECO:0000256" key="1">
    <source>
        <dbReference type="SAM" id="MobiDB-lite"/>
    </source>
</evidence>
<proteinExistence type="predicted"/>
<feature type="region of interest" description="Disordered" evidence="1">
    <location>
        <begin position="16"/>
        <end position="55"/>
    </location>
</feature>
<dbReference type="EMBL" id="JF510462">
    <property type="protein sequence ID" value="AFC40592.1"/>
    <property type="molecule type" value="Genomic_DNA"/>
</dbReference>